<dbReference type="SUPFAM" id="SSF52058">
    <property type="entry name" value="L domain-like"/>
    <property type="match status" value="1"/>
</dbReference>
<dbReference type="InterPro" id="IPR050905">
    <property type="entry name" value="Plant_NBS-LRR"/>
</dbReference>
<feature type="domain" description="Disease resistance R13L4/SHOC-2-like LRR" evidence="9">
    <location>
        <begin position="594"/>
        <end position="706"/>
    </location>
</feature>
<dbReference type="PANTHER" id="PTHR33463">
    <property type="entry name" value="NB-ARC DOMAIN-CONTAINING PROTEIN-RELATED"/>
    <property type="match status" value="1"/>
</dbReference>
<evidence type="ECO:0008006" key="12">
    <source>
        <dbReference type="Google" id="ProtNLM"/>
    </source>
</evidence>
<feature type="domain" description="Disease resistance protein winged helix" evidence="8">
    <location>
        <begin position="420"/>
        <end position="479"/>
    </location>
</feature>
<gene>
    <name evidence="10" type="ORF">Goshw_021970</name>
</gene>
<dbReference type="InterPro" id="IPR032675">
    <property type="entry name" value="LRR_dom_sf"/>
</dbReference>
<evidence type="ECO:0000259" key="6">
    <source>
        <dbReference type="Pfam" id="PF00931"/>
    </source>
</evidence>
<evidence type="ECO:0000313" key="11">
    <source>
        <dbReference type="Proteomes" id="UP000593576"/>
    </source>
</evidence>
<dbReference type="AlphaFoldDB" id="A0A7J9N6Z5"/>
<evidence type="ECO:0000259" key="8">
    <source>
        <dbReference type="Pfam" id="PF23559"/>
    </source>
</evidence>
<evidence type="ECO:0000259" key="7">
    <source>
        <dbReference type="Pfam" id="PF23247"/>
    </source>
</evidence>
<feature type="domain" description="NB-ARC" evidence="6">
    <location>
        <begin position="169"/>
        <end position="332"/>
    </location>
</feature>
<dbReference type="GO" id="GO:0043531">
    <property type="term" value="F:ADP binding"/>
    <property type="evidence" value="ECO:0007669"/>
    <property type="project" value="InterPro"/>
</dbReference>
<evidence type="ECO:0000259" key="9">
    <source>
        <dbReference type="Pfam" id="PF23598"/>
    </source>
</evidence>
<evidence type="ECO:0000256" key="5">
    <source>
        <dbReference type="ARBA" id="ARBA00022840"/>
    </source>
</evidence>
<keyword evidence="2" id="KW-0677">Repeat</keyword>
<evidence type="ECO:0000313" key="10">
    <source>
        <dbReference type="EMBL" id="MBA0879093.1"/>
    </source>
</evidence>
<dbReference type="InterPro" id="IPR055414">
    <property type="entry name" value="LRR_R13L4/SHOC2-like"/>
</dbReference>
<dbReference type="OrthoDB" id="1691503at2759"/>
<evidence type="ECO:0000256" key="3">
    <source>
        <dbReference type="ARBA" id="ARBA00022741"/>
    </source>
</evidence>
<comment type="similarity">
    <text evidence="1">Belongs to the disease resistance NB-LRR family.</text>
</comment>
<feature type="domain" description="Disease resistance protein At4g27190-like leucine-rich repeats" evidence="7">
    <location>
        <begin position="801"/>
        <end position="902"/>
    </location>
</feature>
<dbReference type="InterPro" id="IPR002182">
    <property type="entry name" value="NB-ARC"/>
</dbReference>
<keyword evidence="4" id="KW-0611">Plant defense</keyword>
<dbReference type="Pfam" id="PF23559">
    <property type="entry name" value="WHD_DRP"/>
    <property type="match status" value="1"/>
</dbReference>
<evidence type="ECO:0000256" key="4">
    <source>
        <dbReference type="ARBA" id="ARBA00022821"/>
    </source>
</evidence>
<dbReference type="InterPro" id="IPR042197">
    <property type="entry name" value="Apaf_helical"/>
</dbReference>
<reference evidence="10 11" key="1">
    <citation type="journal article" date="2019" name="Genome Biol. Evol.">
        <title>Insights into the evolution of the New World diploid cottons (Gossypium, subgenus Houzingenia) based on genome sequencing.</title>
        <authorList>
            <person name="Grover C.E."/>
            <person name="Arick M.A. 2nd"/>
            <person name="Thrash A."/>
            <person name="Conover J.L."/>
            <person name="Sanders W.S."/>
            <person name="Peterson D.G."/>
            <person name="Frelichowski J.E."/>
            <person name="Scheffler J.A."/>
            <person name="Scheffler B.E."/>
            <person name="Wendel J.F."/>
        </authorList>
    </citation>
    <scope>NUCLEOTIDE SEQUENCE [LARGE SCALE GENOMIC DNA]</scope>
    <source>
        <strain evidence="10">1</strain>
        <tissue evidence="10">Leaf</tissue>
    </source>
</reference>
<dbReference type="InterPro" id="IPR027417">
    <property type="entry name" value="P-loop_NTPase"/>
</dbReference>
<dbReference type="Gene3D" id="3.40.50.300">
    <property type="entry name" value="P-loop containing nucleotide triphosphate hydrolases"/>
    <property type="match status" value="1"/>
</dbReference>
<evidence type="ECO:0000256" key="1">
    <source>
        <dbReference type="ARBA" id="ARBA00008894"/>
    </source>
</evidence>
<accession>A0A7J9N6Z5</accession>
<dbReference type="PRINTS" id="PR00364">
    <property type="entry name" value="DISEASERSIST"/>
</dbReference>
<dbReference type="Gene3D" id="1.10.8.430">
    <property type="entry name" value="Helical domain of apoptotic protease-activating factors"/>
    <property type="match status" value="1"/>
</dbReference>
<dbReference type="EMBL" id="JABFAF010274021">
    <property type="protein sequence ID" value="MBA0879093.1"/>
    <property type="molecule type" value="Genomic_DNA"/>
</dbReference>
<dbReference type="SUPFAM" id="SSF52540">
    <property type="entry name" value="P-loop containing nucleoside triphosphate hydrolases"/>
    <property type="match status" value="1"/>
</dbReference>
<dbReference type="Pfam" id="PF23598">
    <property type="entry name" value="LRR_14"/>
    <property type="match status" value="1"/>
</dbReference>
<keyword evidence="3" id="KW-0547">Nucleotide-binding</keyword>
<protein>
    <recommendedName>
        <fullName evidence="12">NB-ARC domain-containing protein</fullName>
    </recommendedName>
</protein>
<sequence>MEAVAVQAGGQAVGSLITPAVEGGKGIFNCLRRKYAYVKNVRENFAKLVKEEVYLSNEDADVRTKLERNKLTKEKTSRCETWLNEVRNMKQEIEKLKVDYNNTSPYFCGLCPFPSLLKLGKRIVKKTTEVVELRNQRGQITIMHEKPPAPPVPVIEKHARKKSDVPSFDSHVETLEEWLEDENLKRICIWGPPGVGKTKIMGMLHDRVGKSGKFYIIFWVNVTAKGRIRDIQDEIWKRLDMKVDGNYGAGQRANMISEELMDKSYVLFLDLDDIVSEIDLREVGIHDEHEHGKVVFACRYKNNNICGGTDEEMNVQRLSDKDAESFFWEMVGSDLKSNPDIKPVAKLIIKECGGMPLLIKLIGNRLAKVDDPAIWRDLLSQLRSPTMGPQEPLEEVYKAFQLVYEKLSEEMKPCLLYWAVFPAGYEIFRDHIIDCWRAEQFFSSQRKLPKTRDRGHAILDEFVRKSLLEKGRKWGHFKMYEYFQRVALRIANLEKNLKFFVTEDENIIDEEWERARRVSLIRVRLSTLPKRPQCCGILTLLLQESSLTEFPREFFGYMCGLQVLNLHEIRITSLPSSICSLTNLKGLFINNCSQLVQLPSQIGDLQHLEILDIRQTSLYSLPVEIGELFNLKCLRVSFTEDVGNYNHVEEVKPMIPSKVIVRLSKLEELSIDVSHSSSRYQNAAEIIREISELEELTTLCFFFPEMASFNSFIQNSKSWNGSNTLSAGNSFRSFNIVVGCRRNNPASEFRVFECSAEKHLRFYAGNEFPNAILEVLKQAKALELIGHQTATSLSGFRADNLQGVEACIVEECNQMENIIDRDQTSIAFQDNDSIGVEFERLKSLHICNLPKLKGIWQGSIESKSLCSLTTLSLKGCNSIGVLFSQGMIIRLSQLEKLEVKDCCLLKEIIEDGSRVESHSFPKLKYLLLHDLPELCSISHISLEWPSLETFHMIRGASTRAKTSQAKGIIEETVEDLVRIKRDISPDLTICSSQVFLAELAHVIAETQWELVIVAFCVLELLLQRFFISSYYVALYRVEETLCAACQSGIVSNSETLNPC</sequence>
<dbReference type="InterPro" id="IPR058922">
    <property type="entry name" value="WHD_DRP"/>
</dbReference>
<dbReference type="Pfam" id="PF00931">
    <property type="entry name" value="NB-ARC"/>
    <property type="match status" value="1"/>
</dbReference>
<dbReference type="Pfam" id="PF23247">
    <property type="entry name" value="LRR_RPS2"/>
    <property type="match status" value="1"/>
</dbReference>
<dbReference type="Gene3D" id="3.80.10.10">
    <property type="entry name" value="Ribonuclease Inhibitor"/>
    <property type="match status" value="2"/>
</dbReference>
<dbReference type="Proteomes" id="UP000593576">
    <property type="component" value="Unassembled WGS sequence"/>
</dbReference>
<keyword evidence="11" id="KW-1185">Reference proteome</keyword>
<evidence type="ECO:0000256" key="2">
    <source>
        <dbReference type="ARBA" id="ARBA00022737"/>
    </source>
</evidence>
<name>A0A7J9N6Z5_GOSSC</name>
<comment type="caution">
    <text evidence="10">The sequence shown here is derived from an EMBL/GenBank/DDBJ whole genome shotgun (WGS) entry which is preliminary data.</text>
</comment>
<dbReference type="GO" id="GO:0006952">
    <property type="term" value="P:defense response"/>
    <property type="evidence" value="ECO:0007669"/>
    <property type="project" value="UniProtKB-KW"/>
</dbReference>
<proteinExistence type="inferred from homology"/>
<dbReference type="GO" id="GO:0005524">
    <property type="term" value="F:ATP binding"/>
    <property type="evidence" value="ECO:0007669"/>
    <property type="project" value="UniProtKB-KW"/>
</dbReference>
<keyword evidence="5" id="KW-0067">ATP-binding</keyword>
<organism evidence="10 11">
    <name type="scientific">Gossypium schwendimanii</name>
    <name type="common">Cotton</name>
    <dbReference type="NCBI Taxonomy" id="34291"/>
    <lineage>
        <taxon>Eukaryota</taxon>
        <taxon>Viridiplantae</taxon>
        <taxon>Streptophyta</taxon>
        <taxon>Embryophyta</taxon>
        <taxon>Tracheophyta</taxon>
        <taxon>Spermatophyta</taxon>
        <taxon>Magnoliopsida</taxon>
        <taxon>eudicotyledons</taxon>
        <taxon>Gunneridae</taxon>
        <taxon>Pentapetalae</taxon>
        <taxon>rosids</taxon>
        <taxon>malvids</taxon>
        <taxon>Malvales</taxon>
        <taxon>Malvaceae</taxon>
        <taxon>Malvoideae</taxon>
        <taxon>Gossypium</taxon>
    </lineage>
</organism>
<dbReference type="InterPro" id="IPR057135">
    <property type="entry name" value="At4g27190-like_LRR"/>
</dbReference>
<dbReference type="PANTHER" id="PTHR33463:SF186">
    <property type="entry name" value="NB-ARC DOMAIN-CONTAINING PROTEIN"/>
    <property type="match status" value="1"/>
</dbReference>